<accession>A0A8S4QWV8</accession>
<reference evidence="5" key="1">
    <citation type="submission" date="2022-03" db="EMBL/GenBank/DDBJ databases">
        <authorList>
            <person name="Lindestad O."/>
        </authorList>
    </citation>
    <scope>NUCLEOTIDE SEQUENCE</scope>
</reference>
<sequence>MTVTTLSTSGGHIAEVTGAGYSARGDVQLRAYKGRDLDVARMGVNSMLEVGVICNNAVIRDDVLYGQPTEGALLACAMKNNMHEVREQFTRINEIPFSSETKMMVVKCTPKYSDGKLKEEVFVKGAIEKVLPLCTQYIDSAGNYAPITKEKQADFLNEAYNIGRMGLRIIALCRGASLESLTYTGVCGVCDPPRESARDAIAALRRAQVQVKMVTGDARPTALAVAQMVGLDVLHSQSLSGDQLDGMSDDELDAIIDTVTVFYRVTPKHKLSIVKSLQRLGNIVGMTGDGVNDGVALKRADIGIAMGRNGTDVCKEAADMILVDDDFATIM</sequence>
<dbReference type="GO" id="GO:0005388">
    <property type="term" value="F:P-type calcium transporter activity"/>
    <property type="evidence" value="ECO:0007669"/>
    <property type="project" value="UniProtKB-EC"/>
</dbReference>
<dbReference type="InterPro" id="IPR001757">
    <property type="entry name" value="P_typ_ATPase"/>
</dbReference>
<dbReference type="NCBIfam" id="TIGR01494">
    <property type="entry name" value="ATPase_P-type"/>
    <property type="match status" value="1"/>
</dbReference>
<evidence type="ECO:0000256" key="4">
    <source>
        <dbReference type="ARBA" id="ARBA00023136"/>
    </source>
</evidence>
<evidence type="ECO:0000256" key="1">
    <source>
        <dbReference type="ARBA" id="ARBA00004141"/>
    </source>
</evidence>
<dbReference type="SUPFAM" id="SSF81660">
    <property type="entry name" value="Metal cation-transporting ATPase, ATP-binding domain N"/>
    <property type="match status" value="1"/>
</dbReference>
<dbReference type="Pfam" id="PF13246">
    <property type="entry name" value="Cation_ATPase"/>
    <property type="match status" value="1"/>
</dbReference>
<keyword evidence="6" id="KW-1185">Reference proteome</keyword>
<gene>
    <name evidence="5" type="primary">jg27985</name>
    <name evidence="5" type="ORF">PAEG_LOCUS5892</name>
</gene>
<dbReference type="PRINTS" id="PR00119">
    <property type="entry name" value="CATATPASE"/>
</dbReference>
<protein>
    <submittedName>
        <fullName evidence="5">Jg27985 protein</fullName>
    </submittedName>
</protein>
<dbReference type="AlphaFoldDB" id="A0A8S4QWV8"/>
<keyword evidence="2" id="KW-0812">Transmembrane</keyword>
<evidence type="ECO:0000256" key="2">
    <source>
        <dbReference type="ARBA" id="ARBA00022692"/>
    </source>
</evidence>
<evidence type="ECO:0000313" key="5">
    <source>
        <dbReference type="EMBL" id="CAH2218017.1"/>
    </source>
</evidence>
<dbReference type="PRINTS" id="PR00120">
    <property type="entry name" value="HATPASE"/>
</dbReference>
<dbReference type="FunFam" id="3.40.1110.10:FF:000006">
    <property type="entry name" value="Calcium-transporting ATPase"/>
    <property type="match status" value="1"/>
</dbReference>
<dbReference type="Gene3D" id="3.40.1110.10">
    <property type="entry name" value="Calcium-transporting ATPase, cytoplasmic domain N"/>
    <property type="match status" value="1"/>
</dbReference>
<evidence type="ECO:0000313" key="6">
    <source>
        <dbReference type="Proteomes" id="UP000838756"/>
    </source>
</evidence>
<dbReference type="InterPro" id="IPR036412">
    <property type="entry name" value="HAD-like_sf"/>
</dbReference>
<dbReference type="GO" id="GO:0016020">
    <property type="term" value="C:membrane"/>
    <property type="evidence" value="ECO:0007669"/>
    <property type="project" value="UniProtKB-SubCell"/>
</dbReference>
<dbReference type="GO" id="GO:0005524">
    <property type="term" value="F:ATP binding"/>
    <property type="evidence" value="ECO:0007669"/>
    <property type="project" value="InterPro"/>
</dbReference>
<dbReference type="GO" id="GO:0016887">
    <property type="term" value="F:ATP hydrolysis activity"/>
    <property type="evidence" value="ECO:0007669"/>
    <property type="project" value="InterPro"/>
</dbReference>
<keyword evidence="4" id="KW-0472">Membrane</keyword>
<dbReference type="InterPro" id="IPR023214">
    <property type="entry name" value="HAD_sf"/>
</dbReference>
<evidence type="ECO:0000256" key="3">
    <source>
        <dbReference type="ARBA" id="ARBA00022989"/>
    </source>
</evidence>
<dbReference type="Gene3D" id="3.40.50.1000">
    <property type="entry name" value="HAD superfamily/HAD-like"/>
    <property type="match status" value="1"/>
</dbReference>
<dbReference type="InterPro" id="IPR023299">
    <property type="entry name" value="ATPase_P-typ_cyto_dom_N"/>
</dbReference>
<dbReference type="OrthoDB" id="3352408at2759"/>
<dbReference type="PANTHER" id="PTHR42861">
    <property type="entry name" value="CALCIUM-TRANSPORTING ATPASE"/>
    <property type="match status" value="1"/>
</dbReference>
<comment type="caution">
    <text evidence="5">The sequence shown here is derived from an EMBL/GenBank/DDBJ whole genome shotgun (WGS) entry which is preliminary data.</text>
</comment>
<dbReference type="Proteomes" id="UP000838756">
    <property type="component" value="Unassembled WGS sequence"/>
</dbReference>
<proteinExistence type="predicted"/>
<name>A0A8S4QWV8_9NEOP</name>
<keyword evidence="3" id="KW-1133">Transmembrane helix</keyword>
<organism evidence="5 6">
    <name type="scientific">Pararge aegeria aegeria</name>
    <dbReference type="NCBI Taxonomy" id="348720"/>
    <lineage>
        <taxon>Eukaryota</taxon>
        <taxon>Metazoa</taxon>
        <taxon>Ecdysozoa</taxon>
        <taxon>Arthropoda</taxon>
        <taxon>Hexapoda</taxon>
        <taxon>Insecta</taxon>
        <taxon>Pterygota</taxon>
        <taxon>Neoptera</taxon>
        <taxon>Endopterygota</taxon>
        <taxon>Lepidoptera</taxon>
        <taxon>Glossata</taxon>
        <taxon>Ditrysia</taxon>
        <taxon>Papilionoidea</taxon>
        <taxon>Nymphalidae</taxon>
        <taxon>Satyrinae</taxon>
        <taxon>Satyrini</taxon>
        <taxon>Parargina</taxon>
        <taxon>Pararge</taxon>
    </lineage>
</organism>
<dbReference type="SUPFAM" id="SSF56784">
    <property type="entry name" value="HAD-like"/>
    <property type="match status" value="1"/>
</dbReference>
<dbReference type="EMBL" id="CAKXAJ010018944">
    <property type="protein sequence ID" value="CAH2218017.1"/>
    <property type="molecule type" value="Genomic_DNA"/>
</dbReference>
<comment type="subcellular location">
    <subcellularLocation>
        <location evidence="1">Membrane</location>
        <topology evidence="1">Multi-pass membrane protein</topology>
    </subcellularLocation>
</comment>